<dbReference type="SFLD" id="SFLDS00019">
    <property type="entry name" value="Glutathione_Transferase_(cytos"/>
    <property type="match status" value="1"/>
</dbReference>
<dbReference type="PANTHER" id="PTHR42673">
    <property type="entry name" value="MALEYLACETOACETATE ISOMERASE"/>
    <property type="match status" value="1"/>
</dbReference>
<dbReference type="GO" id="GO:0016034">
    <property type="term" value="F:maleylacetoacetate isomerase activity"/>
    <property type="evidence" value="ECO:0007669"/>
    <property type="project" value="TreeGrafter"/>
</dbReference>
<evidence type="ECO:0000313" key="3">
    <source>
        <dbReference type="Proteomes" id="UP000744438"/>
    </source>
</evidence>
<sequence length="252" mass="29623">MKTRIFMGLKNIDYTGHHINLQKKENFSPYFQGITPRSLVPVLVDDGEVHIESNDILQYLDNKFPAMRLIPADKEEEINKMLIEENDLHLDIRNVTFKYLVPKFLNNAKIQEKSESKATLHGNKDSEDDANRKFWENYKKEGITDEVATKSLLNLKLHLEKIDEKLSHHTYILGNELTLPDIAWFIYVSRLKAARYPMHILHPNVNDWFESLLKKEVFATETKTPRIVRFISYIFYVVQKYSGWSIKRQLVG</sequence>
<dbReference type="InterPro" id="IPR036249">
    <property type="entry name" value="Thioredoxin-like_sf"/>
</dbReference>
<reference evidence="2" key="1">
    <citation type="submission" date="2020-10" db="EMBL/GenBank/DDBJ databases">
        <title>Microbiome of the Black Sea water column analyzed by genome centric metagenomics.</title>
        <authorList>
            <person name="Cabello-Yeves P.J."/>
            <person name="Callieri C."/>
            <person name="Picazo A."/>
            <person name="Mehrshad M."/>
            <person name="Haro-Moreno J.M."/>
            <person name="Roda-Garcia J."/>
            <person name="Dzembekova N."/>
            <person name="Slabakova V."/>
            <person name="Slabakova N."/>
            <person name="Moncheva S."/>
            <person name="Rodriguez-Valera F."/>
        </authorList>
    </citation>
    <scope>NUCLEOTIDE SEQUENCE</scope>
    <source>
        <strain evidence="2">BS307-5m-G49</strain>
    </source>
</reference>
<dbReference type="CDD" id="cd00299">
    <property type="entry name" value="GST_C_family"/>
    <property type="match status" value="1"/>
</dbReference>
<name>A0A937LGI2_9GAMM</name>
<dbReference type="GO" id="GO:0006559">
    <property type="term" value="P:L-phenylalanine catabolic process"/>
    <property type="evidence" value="ECO:0007669"/>
    <property type="project" value="TreeGrafter"/>
</dbReference>
<dbReference type="PANTHER" id="PTHR42673:SF4">
    <property type="entry name" value="MALEYLACETOACETATE ISOMERASE"/>
    <property type="match status" value="1"/>
</dbReference>
<feature type="domain" description="GST N-terminal" evidence="1">
    <location>
        <begin position="1"/>
        <end position="68"/>
    </location>
</feature>
<dbReference type="GO" id="GO:0006749">
    <property type="term" value="P:glutathione metabolic process"/>
    <property type="evidence" value="ECO:0007669"/>
    <property type="project" value="TreeGrafter"/>
</dbReference>
<dbReference type="SUPFAM" id="SSF52833">
    <property type="entry name" value="Thioredoxin-like"/>
    <property type="match status" value="1"/>
</dbReference>
<gene>
    <name evidence="2" type="ORF">ISQ63_01855</name>
</gene>
<evidence type="ECO:0000259" key="1">
    <source>
        <dbReference type="PROSITE" id="PS50404"/>
    </source>
</evidence>
<dbReference type="SUPFAM" id="SSF47616">
    <property type="entry name" value="GST C-terminal domain-like"/>
    <property type="match status" value="1"/>
</dbReference>
<dbReference type="Pfam" id="PF13417">
    <property type="entry name" value="GST_N_3"/>
    <property type="match status" value="1"/>
</dbReference>
<comment type="caution">
    <text evidence="2">The sequence shown here is derived from an EMBL/GenBank/DDBJ whole genome shotgun (WGS) entry which is preliminary data.</text>
</comment>
<dbReference type="EMBL" id="JADHQC010000006">
    <property type="protein sequence ID" value="MBL6811610.1"/>
    <property type="molecule type" value="Genomic_DNA"/>
</dbReference>
<dbReference type="InterPro" id="IPR004045">
    <property type="entry name" value="Glutathione_S-Trfase_N"/>
</dbReference>
<organism evidence="2 3">
    <name type="scientific">SAR86 cluster bacterium</name>
    <dbReference type="NCBI Taxonomy" id="2030880"/>
    <lineage>
        <taxon>Bacteria</taxon>
        <taxon>Pseudomonadati</taxon>
        <taxon>Pseudomonadota</taxon>
        <taxon>Gammaproteobacteria</taxon>
        <taxon>SAR86 cluster</taxon>
    </lineage>
</organism>
<dbReference type="Proteomes" id="UP000744438">
    <property type="component" value="Unassembled WGS sequence"/>
</dbReference>
<dbReference type="Gene3D" id="1.20.1050.10">
    <property type="match status" value="1"/>
</dbReference>
<dbReference type="InterPro" id="IPR036282">
    <property type="entry name" value="Glutathione-S-Trfase_C_sf"/>
</dbReference>
<evidence type="ECO:0000313" key="2">
    <source>
        <dbReference type="EMBL" id="MBL6811610.1"/>
    </source>
</evidence>
<dbReference type="AlphaFoldDB" id="A0A937LGI2"/>
<dbReference type="Pfam" id="PF13410">
    <property type="entry name" value="GST_C_2"/>
    <property type="match status" value="1"/>
</dbReference>
<proteinExistence type="predicted"/>
<dbReference type="InterPro" id="IPR040079">
    <property type="entry name" value="Glutathione_S-Trfase"/>
</dbReference>
<dbReference type="GO" id="GO:0004364">
    <property type="term" value="F:glutathione transferase activity"/>
    <property type="evidence" value="ECO:0007669"/>
    <property type="project" value="TreeGrafter"/>
</dbReference>
<dbReference type="Gene3D" id="3.40.30.10">
    <property type="entry name" value="Glutaredoxin"/>
    <property type="match status" value="1"/>
</dbReference>
<dbReference type="PROSITE" id="PS50404">
    <property type="entry name" value="GST_NTER"/>
    <property type="match status" value="1"/>
</dbReference>
<protein>
    <submittedName>
        <fullName evidence="2">Glutathione S-transferase family protein</fullName>
    </submittedName>
</protein>
<accession>A0A937LGI2</accession>